<proteinExistence type="predicted"/>
<name>A0AAQ1Z8M6_CORST</name>
<evidence type="ECO:0000313" key="3">
    <source>
        <dbReference type="Proteomes" id="UP000315234"/>
    </source>
</evidence>
<evidence type="ECO:0000313" key="2">
    <source>
        <dbReference type="EMBL" id="GEA42121.1"/>
    </source>
</evidence>
<keyword evidence="1" id="KW-0812">Transmembrane</keyword>
<dbReference type="Proteomes" id="UP000315234">
    <property type="component" value="Unassembled WGS sequence"/>
</dbReference>
<feature type="transmembrane region" description="Helical" evidence="1">
    <location>
        <begin position="44"/>
        <end position="63"/>
    </location>
</feature>
<keyword evidence="1" id="KW-0472">Membrane</keyword>
<organism evidence="2 3">
    <name type="scientific">Corynebacterium striatum</name>
    <dbReference type="NCBI Taxonomy" id="43770"/>
    <lineage>
        <taxon>Bacteria</taxon>
        <taxon>Bacillati</taxon>
        <taxon>Actinomycetota</taxon>
        <taxon>Actinomycetes</taxon>
        <taxon>Mycobacteriales</taxon>
        <taxon>Corynebacteriaceae</taxon>
        <taxon>Corynebacterium</taxon>
    </lineage>
</organism>
<reference evidence="2 3" key="1">
    <citation type="submission" date="2019-06" db="EMBL/GenBank/DDBJ databases">
        <title>Draft genome sequence of Corynebacterium striatum NBRC 15291.</title>
        <authorList>
            <person name="Miura T."/>
            <person name="Furukawa M."/>
            <person name="Shimamura M."/>
            <person name="Ohyama Y."/>
            <person name="Yamazoe A."/>
            <person name="Kawasaki H."/>
        </authorList>
    </citation>
    <scope>NUCLEOTIDE SEQUENCE [LARGE SCALE GENOMIC DNA]</scope>
    <source>
        <strain evidence="2 3">NBRC 15291</strain>
    </source>
</reference>
<evidence type="ECO:0000256" key="1">
    <source>
        <dbReference type="SAM" id="Phobius"/>
    </source>
</evidence>
<keyword evidence="1" id="KW-1133">Transmembrane helix</keyword>
<feature type="transmembrane region" description="Helical" evidence="1">
    <location>
        <begin position="20"/>
        <end position="38"/>
    </location>
</feature>
<dbReference type="RefSeq" id="WP_005529544.1">
    <property type="nucleotide sequence ID" value="NZ_BJLD01000001.1"/>
</dbReference>
<dbReference type="AlphaFoldDB" id="A0AAQ1Z8M6"/>
<protein>
    <submittedName>
        <fullName evidence="2">Uncharacterized protein</fullName>
    </submittedName>
</protein>
<gene>
    <name evidence="2" type="ORF">Cst04h_02910</name>
</gene>
<dbReference type="EMBL" id="BJLD01000001">
    <property type="protein sequence ID" value="GEA42121.1"/>
    <property type="molecule type" value="Genomic_DNA"/>
</dbReference>
<comment type="caution">
    <text evidence="2">The sequence shown here is derived from an EMBL/GenBank/DDBJ whole genome shotgun (WGS) entry which is preliminary data.</text>
</comment>
<accession>A0AAQ1Z8M6</accession>
<sequence>MKVFQDMVRLTPAPTVGREATVFFLTMTVLAICAYLAIDSVNNTLVFVLVGVLAVYAVVRMVYRLLNPDGQC</sequence>